<evidence type="ECO:0000313" key="8">
    <source>
        <dbReference type="EMBL" id="PCH40808.1"/>
    </source>
</evidence>
<feature type="domain" description="RING-type" evidence="7">
    <location>
        <begin position="171"/>
        <end position="213"/>
    </location>
</feature>
<dbReference type="Proteomes" id="UP000218811">
    <property type="component" value="Unassembled WGS sequence"/>
</dbReference>
<evidence type="ECO:0000259" key="7">
    <source>
        <dbReference type="PROSITE" id="PS50089"/>
    </source>
</evidence>
<evidence type="ECO:0000313" key="9">
    <source>
        <dbReference type="Proteomes" id="UP000218811"/>
    </source>
</evidence>
<feature type="compositionally biased region" description="Low complexity" evidence="6">
    <location>
        <begin position="384"/>
        <end position="397"/>
    </location>
</feature>
<protein>
    <recommendedName>
        <fullName evidence="7">RING-type domain-containing protein</fullName>
    </recommendedName>
</protein>
<dbReference type="PROSITE" id="PS00518">
    <property type="entry name" value="ZF_RING_1"/>
    <property type="match status" value="1"/>
</dbReference>
<evidence type="ECO:0000256" key="3">
    <source>
        <dbReference type="ARBA" id="ARBA00022833"/>
    </source>
</evidence>
<dbReference type="InterPro" id="IPR013083">
    <property type="entry name" value="Znf_RING/FYVE/PHD"/>
</dbReference>
<evidence type="ECO:0000256" key="5">
    <source>
        <dbReference type="SAM" id="Coils"/>
    </source>
</evidence>
<organism evidence="8 9">
    <name type="scientific">Wolfiporia cocos (strain MD-104)</name>
    <name type="common">Brown rot fungus</name>
    <dbReference type="NCBI Taxonomy" id="742152"/>
    <lineage>
        <taxon>Eukaryota</taxon>
        <taxon>Fungi</taxon>
        <taxon>Dikarya</taxon>
        <taxon>Basidiomycota</taxon>
        <taxon>Agaricomycotina</taxon>
        <taxon>Agaricomycetes</taxon>
        <taxon>Polyporales</taxon>
        <taxon>Phaeolaceae</taxon>
        <taxon>Wolfiporia</taxon>
    </lineage>
</organism>
<feature type="compositionally biased region" description="Low complexity" evidence="6">
    <location>
        <begin position="320"/>
        <end position="332"/>
    </location>
</feature>
<dbReference type="CDD" id="cd16564">
    <property type="entry name" value="RING-HC_RNF222"/>
    <property type="match status" value="1"/>
</dbReference>
<feature type="region of interest" description="Disordered" evidence="6">
    <location>
        <begin position="247"/>
        <end position="402"/>
    </location>
</feature>
<keyword evidence="3" id="KW-0862">Zinc</keyword>
<dbReference type="EMBL" id="KB468113">
    <property type="protein sequence ID" value="PCH40808.1"/>
    <property type="molecule type" value="Genomic_DNA"/>
</dbReference>
<sequence length="417" mass="46098">MPPRTRSHGNADTAVHSPQNGSESSDSEGDKSEDQLEVHLTRALRGAEKARKELEALRKRNAELERRLATIEEAEGASVQPKRGRKGGPTVAKLQGEIRKLNNKLITLEKAKQKDRKKIEKLRLKEVKADAQDLEEAAEFEVGDSAYRMRKLLRRFHDIIVSSSIEENEECPICLETVQVNKCASLICEHTFCETCLSQISPESEIVTCPQCRKPCPRDEIETVQYTASQQWDALLEVAQAWAKMDLRRQEDTSEEEAEEEFIDDEPPDDVAASASRSASENPLASSPEPQEPHAGSSHVDMDLLDAPATMPNKKRRVAVSPESSPLSHVSSTNNDPQNTTEPHNSRDQLPNSDISLDNVSQKDEEAVAGPSNAPVPGTPPPAQASTPTTPSYSQSPVADRRKRLQELAAARKRKRG</sequence>
<name>A0A2H3JSQ7_WOLCO</name>
<keyword evidence="5" id="KW-0175">Coiled coil</keyword>
<keyword evidence="2 4" id="KW-0863">Zinc-finger</keyword>
<dbReference type="Pfam" id="PF13639">
    <property type="entry name" value="zf-RING_2"/>
    <property type="match status" value="1"/>
</dbReference>
<dbReference type="InterPro" id="IPR001841">
    <property type="entry name" value="Znf_RING"/>
</dbReference>
<dbReference type="STRING" id="742152.A0A2H3JSQ7"/>
<keyword evidence="9" id="KW-1185">Reference proteome</keyword>
<dbReference type="AlphaFoldDB" id="A0A2H3JSQ7"/>
<dbReference type="SUPFAM" id="SSF57850">
    <property type="entry name" value="RING/U-box"/>
    <property type="match status" value="1"/>
</dbReference>
<keyword evidence="1" id="KW-0479">Metal-binding</keyword>
<feature type="coiled-coil region" evidence="5">
    <location>
        <begin position="40"/>
        <end position="144"/>
    </location>
</feature>
<dbReference type="GO" id="GO:0008270">
    <property type="term" value="F:zinc ion binding"/>
    <property type="evidence" value="ECO:0007669"/>
    <property type="project" value="UniProtKB-KW"/>
</dbReference>
<accession>A0A2H3JSQ7</accession>
<dbReference type="OrthoDB" id="1923159at2759"/>
<feature type="compositionally biased region" description="Acidic residues" evidence="6">
    <location>
        <begin position="253"/>
        <end position="269"/>
    </location>
</feature>
<proteinExistence type="predicted"/>
<feature type="region of interest" description="Disordered" evidence="6">
    <location>
        <begin position="1"/>
        <end position="36"/>
    </location>
</feature>
<reference evidence="8 9" key="1">
    <citation type="journal article" date="2012" name="Science">
        <title>The Paleozoic origin of enzymatic lignin decomposition reconstructed from 31 fungal genomes.</title>
        <authorList>
            <person name="Floudas D."/>
            <person name="Binder M."/>
            <person name="Riley R."/>
            <person name="Barry K."/>
            <person name="Blanchette R.A."/>
            <person name="Henrissat B."/>
            <person name="Martinez A.T."/>
            <person name="Otillar R."/>
            <person name="Spatafora J.W."/>
            <person name="Yadav J.S."/>
            <person name="Aerts A."/>
            <person name="Benoit I."/>
            <person name="Boyd A."/>
            <person name="Carlson A."/>
            <person name="Copeland A."/>
            <person name="Coutinho P.M."/>
            <person name="de Vries R.P."/>
            <person name="Ferreira P."/>
            <person name="Findley K."/>
            <person name="Foster B."/>
            <person name="Gaskell J."/>
            <person name="Glotzer D."/>
            <person name="Gorecki P."/>
            <person name="Heitman J."/>
            <person name="Hesse C."/>
            <person name="Hori C."/>
            <person name="Igarashi K."/>
            <person name="Jurgens J.A."/>
            <person name="Kallen N."/>
            <person name="Kersten P."/>
            <person name="Kohler A."/>
            <person name="Kuees U."/>
            <person name="Kumar T.K.A."/>
            <person name="Kuo A."/>
            <person name="LaButti K."/>
            <person name="Larrondo L.F."/>
            <person name="Lindquist E."/>
            <person name="Ling A."/>
            <person name="Lombard V."/>
            <person name="Lucas S."/>
            <person name="Lundell T."/>
            <person name="Martin R."/>
            <person name="McLaughlin D.J."/>
            <person name="Morgenstern I."/>
            <person name="Morin E."/>
            <person name="Murat C."/>
            <person name="Nagy L.G."/>
            <person name="Nolan M."/>
            <person name="Ohm R.A."/>
            <person name="Patyshakuliyeva A."/>
            <person name="Rokas A."/>
            <person name="Ruiz-Duenas F.J."/>
            <person name="Sabat G."/>
            <person name="Salamov A."/>
            <person name="Samejima M."/>
            <person name="Schmutz J."/>
            <person name="Slot J.C."/>
            <person name="St John F."/>
            <person name="Stenlid J."/>
            <person name="Sun H."/>
            <person name="Sun S."/>
            <person name="Syed K."/>
            <person name="Tsang A."/>
            <person name="Wiebenga A."/>
            <person name="Young D."/>
            <person name="Pisabarro A."/>
            <person name="Eastwood D.C."/>
            <person name="Martin F."/>
            <person name="Cullen D."/>
            <person name="Grigoriev I.V."/>
            <person name="Hibbett D.S."/>
        </authorList>
    </citation>
    <scope>NUCLEOTIDE SEQUENCE [LARGE SCALE GENOMIC DNA]</scope>
    <source>
        <strain evidence="8 9">MD-104</strain>
    </source>
</reference>
<dbReference type="InterPro" id="IPR017907">
    <property type="entry name" value="Znf_RING_CS"/>
</dbReference>
<evidence type="ECO:0000256" key="1">
    <source>
        <dbReference type="ARBA" id="ARBA00022723"/>
    </source>
</evidence>
<evidence type="ECO:0000256" key="6">
    <source>
        <dbReference type="SAM" id="MobiDB-lite"/>
    </source>
</evidence>
<gene>
    <name evidence="8" type="ORF">WOLCODRAFT_137011</name>
</gene>
<dbReference type="PROSITE" id="PS50089">
    <property type="entry name" value="ZF_RING_2"/>
    <property type="match status" value="1"/>
</dbReference>
<dbReference type="Gene3D" id="3.30.40.10">
    <property type="entry name" value="Zinc/RING finger domain, C3HC4 (zinc finger)"/>
    <property type="match status" value="1"/>
</dbReference>
<feature type="compositionally biased region" description="Low complexity" evidence="6">
    <location>
        <begin position="270"/>
        <end position="280"/>
    </location>
</feature>
<evidence type="ECO:0000256" key="4">
    <source>
        <dbReference type="PROSITE-ProRule" id="PRU00175"/>
    </source>
</evidence>
<dbReference type="OMA" id="LICEHTF"/>
<evidence type="ECO:0000256" key="2">
    <source>
        <dbReference type="ARBA" id="ARBA00022771"/>
    </source>
</evidence>
<feature type="compositionally biased region" description="Polar residues" evidence="6">
    <location>
        <begin position="333"/>
        <end position="360"/>
    </location>
</feature>
<dbReference type="SMART" id="SM00184">
    <property type="entry name" value="RING"/>
    <property type="match status" value="1"/>
</dbReference>